<accession>A0AA40BDY8</accession>
<evidence type="ECO:0000313" key="3">
    <source>
        <dbReference type="Proteomes" id="UP001172159"/>
    </source>
</evidence>
<dbReference type="AlphaFoldDB" id="A0AA40BDY8"/>
<proteinExistence type="predicted"/>
<keyword evidence="3" id="KW-1185">Reference proteome</keyword>
<evidence type="ECO:0000256" key="1">
    <source>
        <dbReference type="SAM" id="MobiDB-lite"/>
    </source>
</evidence>
<feature type="region of interest" description="Disordered" evidence="1">
    <location>
        <begin position="1019"/>
        <end position="1049"/>
    </location>
</feature>
<gene>
    <name evidence="2" type="ORF">B0T21DRAFT_369067</name>
</gene>
<dbReference type="Proteomes" id="UP001172159">
    <property type="component" value="Unassembled WGS sequence"/>
</dbReference>
<comment type="caution">
    <text evidence="2">The sequence shown here is derived from an EMBL/GenBank/DDBJ whole genome shotgun (WGS) entry which is preliminary data.</text>
</comment>
<feature type="compositionally biased region" description="Acidic residues" evidence="1">
    <location>
        <begin position="1021"/>
        <end position="1049"/>
    </location>
</feature>
<evidence type="ECO:0000313" key="2">
    <source>
        <dbReference type="EMBL" id="KAK0732480.1"/>
    </source>
</evidence>
<sequence>MKSQYRRLTLKHERQILTGKTPDLKPGEASFHSFYIPSLNGGLHEITINQKIEAPGHPEKNADPVTQQFVVIAPRFSLPLQIFDSVFPPPGHSALPKTLPHIVLRDPQFPWVRDGSTTNNNDPKNCIPWVALIAFTADELKLSDQEAADISEHTGAKVNENLGFDLKVSKVKDMQHPKFLNKIPLPDTREAKDTMYTSVILPRVELFKKLFAGEGGKGDVSKYRYLAHVRQVATDGMVSDGDDDAGLYSIVVSHRLGPLEVTQPTPVIIHLVSLEEVEKFGPNDLDNKERVIFTSLYSWTYTSLPPDSFDVRSALEHLGEGVSVLHTSNAPSSPKPDDKSPEAIVTMRQRDGYTLVRHRTVTGEETASIYRGPLVPRPVAHPLPNFPSDQGMQSNFGTDLQILDSVLSLMDISYASAWQLGKTLAMGDQAFTAALSRVRGVIHGDAVDKAKKVLEQKSGGHLSRDDTIAGIADLVAGLRDINTGLHNDRLAAISTNRWMRPTRHTIDTSMQSPHVLAQIYDHAKDSAHRVSLATDGTKTDFHKVPSNTDYAVVQDWILDKLHLHGIPAHYFIPDPSYLPQETLRFFYIDENWTDALVDGALSLGNSYAGSDPKADHCRIALKEALNDYLAKPRPEFGYCQQMPKYGFLLRTQVLSKFPDLTVSASFANTFKPNEEENAHPKAPILIQRKLEPDVMLCLFDRMPGELLSLEFTLPPHQQSFVVGENITKETMLITHKKIYTGKIKEPNQDLRRKALVEKPYATDELLDWSSRTMKVDAYATKIWDTLTGPGGIDEDKFTETSMTSAILALQLNEPIHTLHIEIPSAPSSWSHLAVDTPFQFHVPTYPSPRVHANSLPSPFTFGLYPVGYPNSSIPNNTNLPMDLIVRLINPYDYSYTLTNITVRIPCGSTTTSYPPDSPYRPLISKDYECPPPTMLSNLRFNVLKKWEGDWLVLEVVPRKKEGFSMEKVKEASFMLSMVDVLDWKGKYTAQVVVLLECEDAPGQGPFRKVEEVTMEPGVLMDDGEGSDGEEVEVEADDFNGGSDSEDEWEVMDGRRRSVIRARG</sequence>
<reference evidence="2" key="1">
    <citation type="submission" date="2023-06" db="EMBL/GenBank/DDBJ databases">
        <title>Genome-scale phylogeny and comparative genomics of the fungal order Sordariales.</title>
        <authorList>
            <consortium name="Lawrence Berkeley National Laboratory"/>
            <person name="Hensen N."/>
            <person name="Bonometti L."/>
            <person name="Westerberg I."/>
            <person name="Brannstrom I.O."/>
            <person name="Guillou S."/>
            <person name="Cros-Aarteil S."/>
            <person name="Calhoun S."/>
            <person name="Haridas S."/>
            <person name="Kuo A."/>
            <person name="Mondo S."/>
            <person name="Pangilinan J."/>
            <person name="Riley R."/>
            <person name="Labutti K."/>
            <person name="Andreopoulos B."/>
            <person name="Lipzen A."/>
            <person name="Chen C."/>
            <person name="Yanf M."/>
            <person name="Daum C."/>
            <person name="Ng V."/>
            <person name="Clum A."/>
            <person name="Steindorff A."/>
            <person name="Ohm R."/>
            <person name="Martin F."/>
            <person name="Silar P."/>
            <person name="Natvig D."/>
            <person name="Lalanne C."/>
            <person name="Gautier V."/>
            <person name="Ament-Velasquez S.L."/>
            <person name="Kruys A."/>
            <person name="Hutchinson M.I."/>
            <person name="Powell A.J."/>
            <person name="Barry K."/>
            <person name="Miller A.N."/>
            <person name="Grigoriev I.V."/>
            <person name="Debuchy R."/>
            <person name="Gladieux P."/>
            <person name="Thoren M.H."/>
            <person name="Johannesson H."/>
        </authorList>
    </citation>
    <scope>NUCLEOTIDE SEQUENCE</scope>
    <source>
        <strain evidence="2">CBS 540.89</strain>
    </source>
</reference>
<organism evidence="2 3">
    <name type="scientific">Apiosordaria backusii</name>
    <dbReference type="NCBI Taxonomy" id="314023"/>
    <lineage>
        <taxon>Eukaryota</taxon>
        <taxon>Fungi</taxon>
        <taxon>Dikarya</taxon>
        <taxon>Ascomycota</taxon>
        <taxon>Pezizomycotina</taxon>
        <taxon>Sordariomycetes</taxon>
        <taxon>Sordariomycetidae</taxon>
        <taxon>Sordariales</taxon>
        <taxon>Lasiosphaeriaceae</taxon>
        <taxon>Apiosordaria</taxon>
    </lineage>
</organism>
<dbReference type="EMBL" id="JAUKTV010000008">
    <property type="protein sequence ID" value="KAK0732480.1"/>
    <property type="molecule type" value="Genomic_DNA"/>
</dbReference>
<name>A0AA40BDY8_9PEZI</name>
<protein>
    <submittedName>
        <fullName evidence="2">Uncharacterized protein</fullName>
    </submittedName>
</protein>